<keyword evidence="2" id="KW-1185">Reference proteome</keyword>
<organism evidence="1 2">
    <name type="scientific">Thelephora ganbajun</name>
    <name type="common">Ganba fungus</name>
    <dbReference type="NCBI Taxonomy" id="370292"/>
    <lineage>
        <taxon>Eukaryota</taxon>
        <taxon>Fungi</taxon>
        <taxon>Dikarya</taxon>
        <taxon>Basidiomycota</taxon>
        <taxon>Agaricomycotina</taxon>
        <taxon>Agaricomycetes</taxon>
        <taxon>Thelephorales</taxon>
        <taxon>Thelephoraceae</taxon>
        <taxon>Thelephora</taxon>
    </lineage>
</organism>
<comment type="caution">
    <text evidence="1">The sequence shown here is derived from an EMBL/GenBank/DDBJ whole genome shotgun (WGS) entry which is preliminary data.</text>
</comment>
<name>A0ACB6ZYD4_THEGA</name>
<dbReference type="Proteomes" id="UP000886501">
    <property type="component" value="Unassembled WGS sequence"/>
</dbReference>
<gene>
    <name evidence="1" type="ORF">BDM02DRAFT_3085842</name>
</gene>
<accession>A0ACB6ZYD4</accession>
<reference evidence="1" key="2">
    <citation type="journal article" date="2020" name="Nat. Commun.">
        <title>Large-scale genome sequencing of mycorrhizal fungi provides insights into the early evolution of symbiotic traits.</title>
        <authorList>
            <person name="Miyauchi S."/>
            <person name="Kiss E."/>
            <person name="Kuo A."/>
            <person name="Drula E."/>
            <person name="Kohler A."/>
            <person name="Sanchez-Garcia M."/>
            <person name="Morin E."/>
            <person name="Andreopoulos B."/>
            <person name="Barry K.W."/>
            <person name="Bonito G."/>
            <person name="Buee M."/>
            <person name="Carver A."/>
            <person name="Chen C."/>
            <person name="Cichocki N."/>
            <person name="Clum A."/>
            <person name="Culley D."/>
            <person name="Crous P.W."/>
            <person name="Fauchery L."/>
            <person name="Girlanda M."/>
            <person name="Hayes R.D."/>
            <person name="Keri Z."/>
            <person name="LaButti K."/>
            <person name="Lipzen A."/>
            <person name="Lombard V."/>
            <person name="Magnuson J."/>
            <person name="Maillard F."/>
            <person name="Murat C."/>
            <person name="Nolan M."/>
            <person name="Ohm R.A."/>
            <person name="Pangilinan J."/>
            <person name="Pereira M.F."/>
            <person name="Perotto S."/>
            <person name="Peter M."/>
            <person name="Pfister S."/>
            <person name="Riley R."/>
            <person name="Sitrit Y."/>
            <person name="Stielow J.B."/>
            <person name="Szollosi G."/>
            <person name="Zifcakova L."/>
            <person name="Stursova M."/>
            <person name="Spatafora J.W."/>
            <person name="Tedersoo L."/>
            <person name="Vaario L.M."/>
            <person name="Yamada A."/>
            <person name="Yan M."/>
            <person name="Wang P."/>
            <person name="Xu J."/>
            <person name="Bruns T."/>
            <person name="Baldrian P."/>
            <person name="Vilgalys R."/>
            <person name="Dunand C."/>
            <person name="Henrissat B."/>
            <person name="Grigoriev I.V."/>
            <person name="Hibbett D."/>
            <person name="Nagy L.G."/>
            <person name="Martin F.M."/>
        </authorList>
    </citation>
    <scope>NUCLEOTIDE SEQUENCE</scope>
    <source>
        <strain evidence="1">P2</strain>
    </source>
</reference>
<protein>
    <submittedName>
        <fullName evidence="1">Uncharacterized protein</fullName>
    </submittedName>
</protein>
<reference evidence="1" key="1">
    <citation type="submission" date="2019-10" db="EMBL/GenBank/DDBJ databases">
        <authorList>
            <consortium name="DOE Joint Genome Institute"/>
            <person name="Kuo A."/>
            <person name="Miyauchi S."/>
            <person name="Kiss E."/>
            <person name="Drula E."/>
            <person name="Kohler A."/>
            <person name="Sanchez-Garcia M."/>
            <person name="Andreopoulos B."/>
            <person name="Barry K.W."/>
            <person name="Bonito G."/>
            <person name="Buee M."/>
            <person name="Carver A."/>
            <person name="Chen C."/>
            <person name="Cichocki N."/>
            <person name="Clum A."/>
            <person name="Culley D."/>
            <person name="Crous P.W."/>
            <person name="Fauchery L."/>
            <person name="Girlanda M."/>
            <person name="Hayes R."/>
            <person name="Keri Z."/>
            <person name="Labutti K."/>
            <person name="Lipzen A."/>
            <person name="Lombard V."/>
            <person name="Magnuson J."/>
            <person name="Maillard F."/>
            <person name="Morin E."/>
            <person name="Murat C."/>
            <person name="Nolan M."/>
            <person name="Ohm R."/>
            <person name="Pangilinan J."/>
            <person name="Pereira M."/>
            <person name="Perotto S."/>
            <person name="Peter M."/>
            <person name="Riley R."/>
            <person name="Sitrit Y."/>
            <person name="Stielow B."/>
            <person name="Szollosi G."/>
            <person name="Zifcakova L."/>
            <person name="Stursova M."/>
            <person name="Spatafora J.W."/>
            <person name="Tedersoo L."/>
            <person name="Vaario L.-M."/>
            <person name="Yamada A."/>
            <person name="Yan M."/>
            <person name="Wang P."/>
            <person name="Xu J."/>
            <person name="Bruns T."/>
            <person name="Baldrian P."/>
            <person name="Vilgalys R."/>
            <person name="Henrissat B."/>
            <person name="Grigoriev I.V."/>
            <person name="Hibbett D."/>
            <person name="Nagy L.G."/>
            <person name="Martin F.M."/>
        </authorList>
    </citation>
    <scope>NUCLEOTIDE SEQUENCE</scope>
    <source>
        <strain evidence="1">P2</strain>
    </source>
</reference>
<evidence type="ECO:0000313" key="1">
    <source>
        <dbReference type="EMBL" id="KAF9654121.1"/>
    </source>
</evidence>
<evidence type="ECO:0000313" key="2">
    <source>
        <dbReference type="Proteomes" id="UP000886501"/>
    </source>
</evidence>
<dbReference type="EMBL" id="MU117961">
    <property type="protein sequence ID" value="KAF9654121.1"/>
    <property type="molecule type" value="Genomic_DNA"/>
</dbReference>
<sequence>MAKATKRTLEGAGEGTSPKKIKLASKPEKKHKSEVAQVSVQTLSGPSDEVDFPRGGGTSFTPAEVKTIRAEAQREANEDIFKATMPKHKKRKSHPGDPGTSGNNERKSGGRIEHLNYKVRILRIGRVVVGMKILCQIVSVESLSLIVSLPNQLFGHIPITQISSEFTALLEKIDKSVEEEDEESEDEDDTLRPQQKIPELAEIFTPGQYLRAIVTDVHAPGTTDNFGVGRPKDDSQRVSRRVELSIEPHKVNGGIVVKDLTPGFTLSAAVKSVEDHGYILDTGIPGLSGFLSFKEIGKITEVKYRVGQLLDVYVTKLSSNRRTCNFGVDPNKLASNFMTEVSNVASVLPGALVQCLVAAIPDHGLGLQVLGYFDGTIDLHHLPTRDPSAKYKAGQKVKARVLYELPAASPPKFALSLADHVLALRTKQAENTHISKSYPIGTILDSVKVIGVEGEHGVTVEVTPDVAGFIHISHLSDQHVPGLAEKSGHWKLGTIHRARVTGYFALDGYLQLSLRSSVLEKKFLQVSDVTVGEVVKGTIKKLTESALFVSLSGSVDGVVWPIHFADIPLKHPQKRFKPGGFIKCRILVVDPTRARIILTAKRTLVESEHPIITKAEDAKAGLVTHGVISKVFEKHLQVEFYNGTKGVVLHREASEGMVGALTEVFKPGKPVLVRILSNDKEKGRILASIRQATTNTAPPDISAVEVGNSVEGIISDVHRDNVLLNLQPSNIRALLSLKNLANRRGSTVAQLRANLATGEKLDELLVVSRNAEQGFVIVANKPTAKPALGAVSIDTVQVGQIVGGRVVKHDRRGALVKFNGRITGSLHPTDTSDDYEAGSPFPNVDSVLKAVVIAVDRERKHLTLSTRKSRVEPSESHAVVDPVITSIEDLKPGTFVRGFVKNVVEHGLFVSIGRDLDARVQIKELFDEYIKEWKPRFQTNQLVKGKILSVDKENCKIEMSFRTKLNTTGKTSLLTLRDFEEGQTVHGHVKKVEDYGLFIELDDSKVSGLCHKSELSDNKDADVTLALRSFREGDRVKAFITSIDLERKRISFGLKPSYFGENEDSDSEAEGSDNGSESGVLGVVAAEDEEMSDAQEEVQEPESSDDEEEEDEPIQVDSEPKFAPIEPVASTSKSSVVTLDVKGGFKWTEEPDEDEMSVGSSSESSGDEKIGKKKRKRKQVELDLTGDMHTRMPESNADFERLLLGSPNSSYLWIQYMSFQIQLSEIGKAHEVAQRALQTINFREEQERLNVWIALLNLENIYGTEQAIEDTFKDAVRRNDAKTVYLRLATIFEQSEKFDKAEEQYKKTVKKFSRSSKAWTRFGEFYLNRGQLEQSRQLLPRSLQSLEKHKHLKTISRFAQLEYKLGDPERGKTIFEGIVDSHPKRWDLWSIYIDMAASQGDTMSVRSLFDRVFTHKMTSHKAKSFFKKWLDLEKGGGDEEGVEVVKQKAIEWTQKAVNS</sequence>
<proteinExistence type="predicted"/>